<keyword evidence="7" id="KW-1278">Translocase</keyword>
<dbReference type="Pfam" id="PF22919">
    <property type="entry name" value="ATP-synt_VA_C"/>
    <property type="match status" value="1"/>
</dbReference>
<evidence type="ECO:0000256" key="11">
    <source>
        <dbReference type="ARBA" id="ARBA00023310"/>
    </source>
</evidence>
<name>A0A3M8QT00_9PROT</name>
<keyword evidence="8" id="KW-0406">Ion transport</keyword>
<dbReference type="Gene3D" id="1.10.1140.10">
    <property type="entry name" value="Bovine Mitochondrial F1-atpase, Atp Synthase Beta Chain, Chain D, domain 3"/>
    <property type="match status" value="1"/>
</dbReference>
<dbReference type="PROSITE" id="PS00152">
    <property type="entry name" value="ATPASE_ALPHA_BETA"/>
    <property type="match status" value="1"/>
</dbReference>
<evidence type="ECO:0000256" key="6">
    <source>
        <dbReference type="ARBA" id="ARBA00022840"/>
    </source>
</evidence>
<feature type="domain" description="ATP synthase A/B type C-terminal" evidence="14">
    <location>
        <begin position="421"/>
        <end position="477"/>
    </location>
</feature>
<dbReference type="InterPro" id="IPR027417">
    <property type="entry name" value="P-loop_NTPase"/>
</dbReference>
<proteinExistence type="inferred from homology"/>
<dbReference type="Gene3D" id="3.40.50.300">
    <property type="entry name" value="P-loop containing nucleotide triphosphate hydrolases"/>
    <property type="match status" value="1"/>
</dbReference>
<dbReference type="InterPro" id="IPR024034">
    <property type="entry name" value="ATPase_F1/V1_b/a_C"/>
</dbReference>
<keyword evidence="6" id="KW-0067">ATP-binding</keyword>
<evidence type="ECO:0000256" key="8">
    <source>
        <dbReference type="ARBA" id="ARBA00023065"/>
    </source>
</evidence>
<organism evidence="15">
    <name type="scientific">Acidithiobacillus sulfuriphilus</name>
    <dbReference type="NCBI Taxonomy" id="1867749"/>
    <lineage>
        <taxon>Bacteria</taxon>
        <taxon>Pseudomonadati</taxon>
        <taxon>Pseudomonadota</taxon>
        <taxon>Acidithiobacillia</taxon>
        <taxon>Acidithiobacillales</taxon>
        <taxon>Acidithiobacillaceae</taxon>
        <taxon>Acidithiobacillus</taxon>
    </lineage>
</organism>
<protein>
    <submittedName>
        <fullName evidence="15">F0F1 ATP synthase subunit beta</fullName>
    </submittedName>
</protein>
<dbReference type="Gene3D" id="2.40.10.170">
    <property type="match status" value="1"/>
</dbReference>
<evidence type="ECO:0000256" key="7">
    <source>
        <dbReference type="ARBA" id="ARBA00022967"/>
    </source>
</evidence>
<evidence type="ECO:0000256" key="2">
    <source>
        <dbReference type="ARBA" id="ARBA00008936"/>
    </source>
</evidence>
<dbReference type="Pfam" id="PF00006">
    <property type="entry name" value="ATP-synt_ab"/>
    <property type="match status" value="1"/>
</dbReference>
<comment type="subcellular location">
    <subcellularLocation>
        <location evidence="1">Membrane</location>
    </subcellularLocation>
</comment>
<keyword evidence="9" id="KW-0472">Membrane</keyword>
<feature type="domain" description="ATPase F1/V1/A1 complex alpha/beta subunit N-terminal" evidence="13">
    <location>
        <begin position="77"/>
        <end position="142"/>
    </location>
</feature>
<dbReference type="InterPro" id="IPR004100">
    <property type="entry name" value="ATPase_F1/V1/A1_a/bsu_N"/>
</dbReference>
<dbReference type="NCBIfam" id="TIGR01039">
    <property type="entry name" value="atpD"/>
    <property type="match status" value="1"/>
</dbReference>
<dbReference type="InterPro" id="IPR005722">
    <property type="entry name" value="ATP_synth_F1_bsu"/>
</dbReference>
<accession>A0A3M8QT00</accession>
<dbReference type="InterPro" id="IPR036121">
    <property type="entry name" value="ATPase_F1/V1/A1_a/bsu_N_sf"/>
</dbReference>
<keyword evidence="3" id="KW-0813">Transport</keyword>
<dbReference type="CDD" id="cd18115">
    <property type="entry name" value="ATP-synt_F1_beta_N"/>
    <property type="match status" value="1"/>
</dbReference>
<evidence type="ECO:0000256" key="3">
    <source>
        <dbReference type="ARBA" id="ARBA00022448"/>
    </source>
</evidence>
<gene>
    <name evidence="15" type="ORF">EC580_13290</name>
</gene>
<dbReference type="OrthoDB" id="5287966at2"/>
<evidence type="ECO:0000256" key="5">
    <source>
        <dbReference type="ARBA" id="ARBA00022781"/>
    </source>
</evidence>
<evidence type="ECO:0000256" key="1">
    <source>
        <dbReference type="ARBA" id="ARBA00004370"/>
    </source>
</evidence>
<dbReference type="InterPro" id="IPR000194">
    <property type="entry name" value="ATPase_F1/V1/A1_a/bsu_nucl-bd"/>
</dbReference>
<dbReference type="Pfam" id="PF02874">
    <property type="entry name" value="ATP-synt_ab_N"/>
    <property type="match status" value="1"/>
</dbReference>
<dbReference type="InterPro" id="IPR050053">
    <property type="entry name" value="ATPase_alpha/beta_chains"/>
</dbReference>
<comment type="caution">
    <text evidence="15">The sequence shown here is derived from an EMBL/GenBank/DDBJ whole genome shotgun (WGS) entry which is preliminary data.</text>
</comment>
<dbReference type="SUPFAM" id="SSF47917">
    <property type="entry name" value="C-terminal domain of alpha and beta subunits of F1 ATP synthase"/>
    <property type="match status" value="1"/>
</dbReference>
<dbReference type="SUPFAM" id="SSF52540">
    <property type="entry name" value="P-loop containing nucleoside triphosphate hydrolases"/>
    <property type="match status" value="1"/>
</dbReference>
<dbReference type="PANTHER" id="PTHR15184:SF71">
    <property type="entry name" value="ATP SYNTHASE SUBUNIT BETA, MITOCHONDRIAL"/>
    <property type="match status" value="1"/>
</dbReference>
<dbReference type="AlphaFoldDB" id="A0A3M8QT00"/>
<dbReference type="PANTHER" id="PTHR15184">
    <property type="entry name" value="ATP SYNTHASE"/>
    <property type="match status" value="1"/>
</dbReference>
<dbReference type="InterPro" id="IPR055190">
    <property type="entry name" value="ATP-synt_VA_C"/>
</dbReference>
<feature type="domain" description="ATPase F1/V1/A1 complex alpha/beta subunit nucleotide-binding" evidence="12">
    <location>
        <begin position="199"/>
        <end position="412"/>
    </location>
</feature>
<keyword evidence="11" id="KW-0066">ATP synthesis</keyword>
<keyword evidence="10" id="KW-0139">CF(1)</keyword>
<comment type="similarity">
    <text evidence="2">Belongs to the ATPase alpha/beta chains family.</text>
</comment>
<evidence type="ECO:0000313" key="15">
    <source>
        <dbReference type="EMBL" id="RNF58124.1"/>
    </source>
</evidence>
<dbReference type="InterPro" id="IPR020003">
    <property type="entry name" value="ATPase_a/bsu_AS"/>
</dbReference>
<dbReference type="CDD" id="cd01133">
    <property type="entry name" value="F1-ATPase_beta_CD"/>
    <property type="match status" value="1"/>
</dbReference>
<evidence type="ECO:0000256" key="4">
    <source>
        <dbReference type="ARBA" id="ARBA00022741"/>
    </source>
</evidence>
<evidence type="ECO:0000259" key="12">
    <source>
        <dbReference type="Pfam" id="PF00006"/>
    </source>
</evidence>
<evidence type="ECO:0000259" key="13">
    <source>
        <dbReference type="Pfam" id="PF02874"/>
    </source>
</evidence>
<evidence type="ECO:0000256" key="10">
    <source>
        <dbReference type="ARBA" id="ARBA00023196"/>
    </source>
</evidence>
<dbReference type="SUPFAM" id="SSF50615">
    <property type="entry name" value="N-terminal domain of alpha and beta subunits of F1 ATP synthase"/>
    <property type="match status" value="1"/>
</dbReference>
<evidence type="ECO:0000256" key="9">
    <source>
        <dbReference type="ARBA" id="ARBA00023136"/>
    </source>
</evidence>
<sequence>MPRRPSNALTWKTSCAPPAAIFPVPPASPAATAPTSTSSCANTAWPRNCSRATTTVKATESRDARQAPNADAAIGTIVEVRGPVVDIACPRLPPLHQALCTHSNQQTFIFEVHQHLDSAHVRAITLHSTSGLCRGMTVYDTGAPLQVPVSPECLGRLLDVFGAPLDGGAPLPASEYRNILAAPAPLPDAVAPSDVLETGIKVIDLLCPFVRGGKTGLFGGAGLGKTVLIMEFMHAMVTLHQGVSVFAGVGERIREGHELWHMMEAAGVMPHTLMVFGQMDESPGVRFRVGHTALTYAEFLRDQLHKEVLFLMDNAFRFVQAGSEISGLLGRMPATVGYQPTLMTEVAALQERILSTRAGAVTAVEAIYVPADDMSDPAVTAIIAHLDTTVILSRAQAGKGIYPAVDPVQSTSQLMDRHFLGDRHYTVAEAVREHLARYQELEDIITMLGIEELSEQDRRVVLRARKLQRYLTQPFHVIAEQTAIPGVSVPLAATLADCEAFLRGDYDDMPEDRCYLRGSMQEGP</sequence>
<dbReference type="GO" id="GO:0005524">
    <property type="term" value="F:ATP binding"/>
    <property type="evidence" value="ECO:0007669"/>
    <property type="project" value="UniProtKB-KW"/>
</dbReference>
<evidence type="ECO:0000259" key="14">
    <source>
        <dbReference type="Pfam" id="PF22919"/>
    </source>
</evidence>
<keyword evidence="4" id="KW-0547">Nucleotide-binding</keyword>
<dbReference type="GO" id="GO:0046933">
    <property type="term" value="F:proton-transporting ATP synthase activity, rotational mechanism"/>
    <property type="evidence" value="ECO:0007669"/>
    <property type="project" value="InterPro"/>
</dbReference>
<reference evidence="15" key="1">
    <citation type="submission" date="2018-10" db="EMBL/GenBank/DDBJ databases">
        <title>Acidithiobacillus sulfuriphilus sp. nov.: an extremely acidophilic sulfur-oxidizing chemolithotroph isolated from a neutral pH environment.</title>
        <authorList>
            <person name="Falagan C."/>
            <person name="Moya-Beltran A."/>
            <person name="Quatrini R."/>
            <person name="Johnson D.B."/>
        </authorList>
    </citation>
    <scope>NUCLEOTIDE SEQUENCE [LARGE SCALE GENOMIC DNA]</scope>
    <source>
        <strain evidence="15">CJ-2</strain>
    </source>
</reference>
<dbReference type="EMBL" id="RIZI01000192">
    <property type="protein sequence ID" value="RNF58124.1"/>
    <property type="molecule type" value="Genomic_DNA"/>
</dbReference>
<dbReference type="GO" id="GO:0045259">
    <property type="term" value="C:proton-transporting ATP synthase complex"/>
    <property type="evidence" value="ECO:0007669"/>
    <property type="project" value="UniProtKB-KW"/>
</dbReference>
<keyword evidence="5" id="KW-0375">Hydrogen ion transport</keyword>